<dbReference type="GO" id="GO:0003700">
    <property type="term" value="F:DNA-binding transcription factor activity"/>
    <property type="evidence" value="ECO:0007669"/>
    <property type="project" value="InterPro"/>
</dbReference>
<dbReference type="Pfam" id="PF12833">
    <property type="entry name" value="HTH_18"/>
    <property type="match status" value="1"/>
</dbReference>
<dbReference type="PROSITE" id="PS00041">
    <property type="entry name" value="HTH_ARAC_FAMILY_1"/>
    <property type="match status" value="1"/>
</dbReference>
<dbReference type="InterPro" id="IPR014710">
    <property type="entry name" value="RmlC-like_jellyroll"/>
</dbReference>
<name>A0A543BQ98_9MICO</name>
<evidence type="ECO:0000313" key="5">
    <source>
        <dbReference type="EMBL" id="TQL86992.1"/>
    </source>
</evidence>
<keyword evidence="3" id="KW-0804">Transcription</keyword>
<protein>
    <submittedName>
        <fullName evidence="5">AraC-like DNA-binding protein</fullName>
    </submittedName>
</protein>
<dbReference type="EMBL" id="VFOX01000001">
    <property type="protein sequence ID" value="TQL86992.1"/>
    <property type="molecule type" value="Genomic_DNA"/>
</dbReference>
<dbReference type="Proteomes" id="UP000317209">
    <property type="component" value="Unassembled WGS sequence"/>
</dbReference>
<dbReference type="InterPro" id="IPR011051">
    <property type="entry name" value="RmlC_Cupin_sf"/>
</dbReference>
<dbReference type="Gene3D" id="2.60.120.10">
    <property type="entry name" value="Jelly Rolls"/>
    <property type="match status" value="1"/>
</dbReference>
<dbReference type="SUPFAM" id="SSF51182">
    <property type="entry name" value="RmlC-like cupins"/>
    <property type="match status" value="1"/>
</dbReference>
<keyword evidence="6" id="KW-1185">Reference proteome</keyword>
<reference evidence="5 6" key="1">
    <citation type="submission" date="2019-06" db="EMBL/GenBank/DDBJ databases">
        <title>Sequencing the genomes of 1000 actinobacteria strains.</title>
        <authorList>
            <person name="Klenk H.-P."/>
        </authorList>
    </citation>
    <scope>NUCLEOTIDE SEQUENCE [LARGE SCALE GENOMIC DNA]</scope>
    <source>
        <strain evidence="5 6">DSM 20169</strain>
    </source>
</reference>
<organism evidence="5 6">
    <name type="scientific">Microbacterium saperdae</name>
    <dbReference type="NCBI Taxonomy" id="69368"/>
    <lineage>
        <taxon>Bacteria</taxon>
        <taxon>Bacillati</taxon>
        <taxon>Actinomycetota</taxon>
        <taxon>Actinomycetes</taxon>
        <taxon>Micrococcales</taxon>
        <taxon>Microbacteriaceae</taxon>
        <taxon>Microbacterium</taxon>
    </lineage>
</organism>
<sequence length="254" mass="27394">MTIDLDPLLDSVDILTTSDGAHWPAHRHDDHELLSAITRTVTVVTPDAVYIAPRGTSIWIPAGVVHEVTAAPGNSMRCTWFEPDAGAELSARVVVTTVPPLLDDVLAQLSRYTDPVRRARAEAFALDLLGDSGEAEVGLPTPSTPWLRAVTDALVAAPSDRRTVDAWAAQSSVSVRTFTRQFAVETGMSFSRWRAELRLRVAMSMLANGAEVGRTARAVGFESLAAFSAAFRRRTGVSPRTFARSHGSVTDSRA</sequence>
<accession>A0A543BQ98</accession>
<dbReference type="InterPro" id="IPR018060">
    <property type="entry name" value="HTH_AraC"/>
</dbReference>
<evidence type="ECO:0000259" key="4">
    <source>
        <dbReference type="PROSITE" id="PS01124"/>
    </source>
</evidence>
<proteinExistence type="predicted"/>
<dbReference type="GO" id="GO:0043565">
    <property type="term" value="F:sequence-specific DNA binding"/>
    <property type="evidence" value="ECO:0007669"/>
    <property type="project" value="InterPro"/>
</dbReference>
<keyword evidence="1" id="KW-0805">Transcription regulation</keyword>
<keyword evidence="2 5" id="KW-0238">DNA-binding</keyword>
<evidence type="ECO:0000313" key="6">
    <source>
        <dbReference type="Proteomes" id="UP000317209"/>
    </source>
</evidence>
<dbReference type="InterPro" id="IPR009057">
    <property type="entry name" value="Homeodomain-like_sf"/>
</dbReference>
<dbReference type="InterPro" id="IPR003313">
    <property type="entry name" value="AraC-bd"/>
</dbReference>
<comment type="caution">
    <text evidence="5">The sequence shown here is derived from an EMBL/GenBank/DDBJ whole genome shotgun (WGS) entry which is preliminary data.</text>
</comment>
<dbReference type="InterPro" id="IPR018062">
    <property type="entry name" value="HTH_AraC-typ_CS"/>
</dbReference>
<gene>
    <name evidence="5" type="ORF">FB560_2658</name>
</gene>
<dbReference type="PANTHER" id="PTHR11019:SF199">
    <property type="entry name" value="HTH-TYPE TRANSCRIPTIONAL REGULATOR NIMR"/>
    <property type="match status" value="1"/>
</dbReference>
<dbReference type="PANTHER" id="PTHR11019">
    <property type="entry name" value="HTH-TYPE TRANSCRIPTIONAL REGULATOR NIMR"/>
    <property type="match status" value="1"/>
</dbReference>
<feature type="domain" description="HTH araC/xylS-type" evidence="4">
    <location>
        <begin position="148"/>
        <end position="245"/>
    </location>
</feature>
<dbReference type="SUPFAM" id="SSF46689">
    <property type="entry name" value="Homeodomain-like"/>
    <property type="match status" value="1"/>
</dbReference>
<dbReference type="Gene3D" id="1.10.10.60">
    <property type="entry name" value="Homeodomain-like"/>
    <property type="match status" value="1"/>
</dbReference>
<evidence type="ECO:0000256" key="2">
    <source>
        <dbReference type="ARBA" id="ARBA00023125"/>
    </source>
</evidence>
<dbReference type="AlphaFoldDB" id="A0A543BQ98"/>
<dbReference type="PROSITE" id="PS01124">
    <property type="entry name" value="HTH_ARAC_FAMILY_2"/>
    <property type="match status" value="1"/>
</dbReference>
<dbReference type="RefSeq" id="WP_170198122.1">
    <property type="nucleotide sequence ID" value="NZ_VFOX01000001.1"/>
</dbReference>
<dbReference type="SMART" id="SM00342">
    <property type="entry name" value="HTH_ARAC"/>
    <property type="match status" value="1"/>
</dbReference>
<evidence type="ECO:0000256" key="3">
    <source>
        <dbReference type="ARBA" id="ARBA00023163"/>
    </source>
</evidence>
<evidence type="ECO:0000256" key="1">
    <source>
        <dbReference type="ARBA" id="ARBA00023015"/>
    </source>
</evidence>
<dbReference type="Pfam" id="PF02311">
    <property type="entry name" value="AraC_binding"/>
    <property type="match status" value="1"/>
</dbReference>